<evidence type="ECO:0000313" key="2">
    <source>
        <dbReference type="EMBL" id="KAF8773640.1"/>
    </source>
</evidence>
<dbReference type="PANTHER" id="PTHR45786:SF74">
    <property type="entry name" value="ATP-DEPENDENT DNA HELICASE"/>
    <property type="match status" value="1"/>
</dbReference>
<gene>
    <name evidence="2" type="ORF">HNY73_016281</name>
</gene>
<dbReference type="Proteomes" id="UP000807504">
    <property type="component" value="Unassembled WGS sequence"/>
</dbReference>
<evidence type="ECO:0000313" key="3">
    <source>
        <dbReference type="Proteomes" id="UP000807504"/>
    </source>
</evidence>
<protein>
    <submittedName>
        <fullName evidence="2">Uncharacterized protein</fullName>
    </submittedName>
</protein>
<keyword evidence="3" id="KW-1185">Reference proteome</keyword>
<feature type="region of interest" description="Disordered" evidence="1">
    <location>
        <begin position="1"/>
        <end position="82"/>
    </location>
</feature>
<feature type="compositionally biased region" description="Basic residues" evidence="1">
    <location>
        <begin position="23"/>
        <end position="42"/>
    </location>
</feature>
<accession>A0A8T0EIE9</accession>
<dbReference type="AlphaFoldDB" id="A0A8T0EIE9"/>
<dbReference type="PANTHER" id="PTHR45786">
    <property type="entry name" value="DNA BINDING PROTEIN-LIKE"/>
    <property type="match status" value="1"/>
</dbReference>
<reference evidence="2" key="2">
    <citation type="submission" date="2020-06" db="EMBL/GenBank/DDBJ databases">
        <authorList>
            <person name="Sheffer M."/>
        </authorList>
    </citation>
    <scope>NUCLEOTIDE SEQUENCE</scope>
</reference>
<evidence type="ECO:0000256" key="1">
    <source>
        <dbReference type="SAM" id="MobiDB-lite"/>
    </source>
</evidence>
<organism evidence="2 3">
    <name type="scientific">Argiope bruennichi</name>
    <name type="common">Wasp spider</name>
    <name type="synonym">Aranea bruennichi</name>
    <dbReference type="NCBI Taxonomy" id="94029"/>
    <lineage>
        <taxon>Eukaryota</taxon>
        <taxon>Metazoa</taxon>
        <taxon>Ecdysozoa</taxon>
        <taxon>Arthropoda</taxon>
        <taxon>Chelicerata</taxon>
        <taxon>Arachnida</taxon>
        <taxon>Araneae</taxon>
        <taxon>Araneomorphae</taxon>
        <taxon>Entelegynae</taxon>
        <taxon>Araneoidea</taxon>
        <taxon>Araneidae</taxon>
        <taxon>Argiope</taxon>
    </lineage>
</organism>
<comment type="caution">
    <text evidence="2">The sequence shown here is derived from an EMBL/GenBank/DDBJ whole genome shotgun (WGS) entry which is preliminary data.</text>
</comment>
<sequence length="338" mass="38675">MGTRAEEANGENSMRGPQGCRLQRQKTKSARATKVKSVKKSRTNLAKTTLPQRVAPDEPPWKESGTGEAEEGTRFRWEQEETPAIRPQRTVRVDLNLAAFQYDVNYDYSLHPSVNICKIDKACGHCSSLKFNKGTPGMCCGMAKLNCRHCIHNLLSGDSLDFKRFLQNIRKYNSAFQMKSFGVDKVFQDQYMPTFKIQGQIYHRVDSSLPVSDAVLKFLQIYFMGDDDAQVDQRCDAVPNTKSHIIFYLQTFFHQGINKLFKTSIDYLPVEKYAIQIPADKRQLDQHPGRYNAPTVNEVAIVIIGEERDIILQRRNNTIQLVSESHRSYDALQYPKIL</sequence>
<proteinExistence type="predicted"/>
<name>A0A8T0EIE9_ARGBR</name>
<reference evidence="2" key="1">
    <citation type="journal article" date="2020" name="bioRxiv">
        <title>Chromosome-level reference genome of the European wasp spider Argiope bruennichi: a resource for studies on range expansion and evolutionary adaptation.</title>
        <authorList>
            <person name="Sheffer M.M."/>
            <person name="Hoppe A."/>
            <person name="Krehenwinkel H."/>
            <person name="Uhl G."/>
            <person name="Kuss A.W."/>
            <person name="Jensen L."/>
            <person name="Jensen C."/>
            <person name="Gillespie R.G."/>
            <person name="Hoff K.J."/>
            <person name="Prost S."/>
        </authorList>
    </citation>
    <scope>NUCLEOTIDE SEQUENCE</scope>
</reference>
<dbReference type="EMBL" id="JABXBU010002227">
    <property type="protein sequence ID" value="KAF8773640.1"/>
    <property type="molecule type" value="Genomic_DNA"/>
</dbReference>